<feature type="region of interest" description="Disordered" evidence="1">
    <location>
        <begin position="28"/>
        <end position="50"/>
    </location>
</feature>
<dbReference type="STRING" id="1121391.SAMN02745206_02170"/>
<gene>
    <name evidence="2" type="ORF">SAMN02745206_02170</name>
</gene>
<dbReference type="Proteomes" id="UP000184076">
    <property type="component" value="Unassembled WGS sequence"/>
</dbReference>
<keyword evidence="3" id="KW-1185">Reference proteome</keyword>
<name>A0A1M5CEA6_9BACT</name>
<protein>
    <submittedName>
        <fullName evidence="2">Uncharacterized protein</fullName>
    </submittedName>
</protein>
<organism evidence="2 3">
    <name type="scientific">Desulfacinum infernum DSM 9756</name>
    <dbReference type="NCBI Taxonomy" id="1121391"/>
    <lineage>
        <taxon>Bacteria</taxon>
        <taxon>Pseudomonadati</taxon>
        <taxon>Thermodesulfobacteriota</taxon>
        <taxon>Syntrophobacteria</taxon>
        <taxon>Syntrophobacterales</taxon>
        <taxon>Syntrophobacteraceae</taxon>
        <taxon>Desulfacinum</taxon>
    </lineage>
</organism>
<reference evidence="3" key="1">
    <citation type="submission" date="2016-11" db="EMBL/GenBank/DDBJ databases">
        <authorList>
            <person name="Varghese N."/>
            <person name="Submissions S."/>
        </authorList>
    </citation>
    <scope>NUCLEOTIDE SEQUENCE [LARGE SCALE GENOMIC DNA]</scope>
    <source>
        <strain evidence="3">DSM 9756</strain>
    </source>
</reference>
<accession>A0A1M5CEA6</accession>
<sequence length="50" mass="5341">MCRSSPLAGGANNHSPLRLCLKGMVSKGEKPDPDALLGADPRMVLRVKRP</sequence>
<dbReference type="AlphaFoldDB" id="A0A1M5CEA6"/>
<dbReference type="EMBL" id="FQVB01000020">
    <property type="protein sequence ID" value="SHF53006.1"/>
    <property type="molecule type" value="Genomic_DNA"/>
</dbReference>
<evidence type="ECO:0000313" key="3">
    <source>
        <dbReference type="Proteomes" id="UP000184076"/>
    </source>
</evidence>
<proteinExistence type="predicted"/>
<evidence type="ECO:0000313" key="2">
    <source>
        <dbReference type="EMBL" id="SHF53006.1"/>
    </source>
</evidence>
<evidence type="ECO:0000256" key="1">
    <source>
        <dbReference type="SAM" id="MobiDB-lite"/>
    </source>
</evidence>